<dbReference type="AlphaFoldDB" id="A0A512BYB3"/>
<accession>A0A512BYB3</accession>
<organism evidence="1 2">
    <name type="scientific">Microvirga aerophila</name>
    <dbReference type="NCBI Taxonomy" id="670291"/>
    <lineage>
        <taxon>Bacteria</taxon>
        <taxon>Pseudomonadati</taxon>
        <taxon>Pseudomonadota</taxon>
        <taxon>Alphaproteobacteria</taxon>
        <taxon>Hyphomicrobiales</taxon>
        <taxon>Methylobacteriaceae</taxon>
        <taxon>Microvirga</taxon>
    </lineage>
</organism>
<reference evidence="1 2" key="1">
    <citation type="submission" date="2019-07" db="EMBL/GenBank/DDBJ databases">
        <title>Whole genome shotgun sequence of Microvirga aerophila NBRC 106136.</title>
        <authorList>
            <person name="Hosoyama A."/>
            <person name="Uohara A."/>
            <person name="Ohji S."/>
            <person name="Ichikawa N."/>
        </authorList>
    </citation>
    <scope>NUCLEOTIDE SEQUENCE [LARGE SCALE GENOMIC DNA]</scope>
    <source>
        <strain evidence="1 2">NBRC 106136</strain>
    </source>
</reference>
<gene>
    <name evidence="1" type="ORF">MAE02_46480</name>
</gene>
<proteinExistence type="predicted"/>
<evidence type="ECO:0000313" key="1">
    <source>
        <dbReference type="EMBL" id="GEO16952.1"/>
    </source>
</evidence>
<evidence type="ECO:0000313" key="2">
    <source>
        <dbReference type="Proteomes" id="UP000321085"/>
    </source>
</evidence>
<name>A0A512BYB3_9HYPH</name>
<keyword evidence="2" id="KW-1185">Reference proteome</keyword>
<dbReference type="RefSeq" id="WP_147022144.1">
    <property type="nucleotide sequence ID" value="NZ_BJYU01000082.1"/>
</dbReference>
<comment type="caution">
    <text evidence="1">The sequence shown here is derived from an EMBL/GenBank/DDBJ whole genome shotgun (WGS) entry which is preliminary data.</text>
</comment>
<dbReference type="EMBL" id="BJYU01000082">
    <property type="protein sequence ID" value="GEO16952.1"/>
    <property type="molecule type" value="Genomic_DNA"/>
</dbReference>
<protein>
    <submittedName>
        <fullName evidence="1">Uncharacterized protein</fullName>
    </submittedName>
</protein>
<sequence length="241" mass="25953">MKNTLNQPWANIAVAAAPWTPTVGEATAISDLKDAISVALSGGSTSCSNTGSTRSRYSEALCAVGEFLRKLGVPSVEADTFYMLAEAIGDLDVGSIHSLFKDLGHPLLRVSKPANKPLDISQVARQRASIALALVALIAAGRKKQEAAAFLAENHPEIRTIVGKKSKNLKSTITEWDKSFRNKSVKNSTALQLYDLQEPKVAAQIKGIALALRQQKAEELADRVVREALGLSLHFNPNERP</sequence>
<dbReference type="Proteomes" id="UP000321085">
    <property type="component" value="Unassembled WGS sequence"/>
</dbReference>